<organism evidence="7 8">
    <name type="scientific">Nematostella vectensis</name>
    <name type="common">Starlet sea anemone</name>
    <dbReference type="NCBI Taxonomy" id="45351"/>
    <lineage>
        <taxon>Eukaryota</taxon>
        <taxon>Metazoa</taxon>
        <taxon>Cnidaria</taxon>
        <taxon>Anthozoa</taxon>
        <taxon>Hexacorallia</taxon>
        <taxon>Actiniaria</taxon>
        <taxon>Edwardsiidae</taxon>
        <taxon>Nematostella</taxon>
    </lineage>
</organism>
<accession>A7T8M6</accession>
<dbReference type="InterPro" id="IPR038330">
    <property type="entry name" value="TspO/MBR-related_sf"/>
</dbReference>
<evidence type="ECO:0000256" key="4">
    <source>
        <dbReference type="ARBA" id="ARBA00022989"/>
    </source>
</evidence>
<evidence type="ECO:0000256" key="3">
    <source>
        <dbReference type="ARBA" id="ARBA00022692"/>
    </source>
</evidence>
<dbReference type="Proteomes" id="UP000001593">
    <property type="component" value="Unassembled WGS sequence"/>
</dbReference>
<feature type="transmembrane region" description="Helical" evidence="6">
    <location>
        <begin position="140"/>
        <end position="159"/>
    </location>
</feature>
<comment type="subcellular location">
    <subcellularLocation>
        <location evidence="1">Membrane</location>
        <topology evidence="1">Multi-pass membrane protein</topology>
    </subcellularLocation>
</comment>
<name>A7T8M6_NEMVE</name>
<dbReference type="STRING" id="45351.A7T8M6"/>
<dbReference type="GO" id="GO:0033013">
    <property type="term" value="P:tetrapyrrole metabolic process"/>
    <property type="evidence" value="ECO:0007669"/>
    <property type="project" value="UniProtKB-ARBA"/>
</dbReference>
<protein>
    <submittedName>
        <fullName evidence="7">Uncharacterized protein</fullName>
    </submittedName>
</protein>
<dbReference type="GO" id="GO:0005741">
    <property type="term" value="C:mitochondrial outer membrane"/>
    <property type="evidence" value="ECO:0000318"/>
    <property type="project" value="GO_Central"/>
</dbReference>
<dbReference type="PhylomeDB" id="A7T8M6"/>
<dbReference type="Gene3D" id="1.20.1260.100">
    <property type="entry name" value="TspO/MBR protein"/>
    <property type="match status" value="1"/>
</dbReference>
<dbReference type="InParanoid" id="A7T8M6"/>
<dbReference type="eggNOG" id="KOG3797">
    <property type="taxonomic scope" value="Eukaryota"/>
</dbReference>
<evidence type="ECO:0000256" key="2">
    <source>
        <dbReference type="ARBA" id="ARBA00007524"/>
    </source>
</evidence>
<evidence type="ECO:0000313" key="8">
    <source>
        <dbReference type="Proteomes" id="UP000001593"/>
    </source>
</evidence>
<dbReference type="PANTHER" id="PTHR10057">
    <property type="entry name" value="PERIPHERAL-TYPE BENZODIAZEPINE RECEPTOR"/>
    <property type="match status" value="1"/>
</dbReference>
<gene>
    <name evidence="7" type="ORF">NEMVEDRAFT_v1g150384</name>
</gene>
<feature type="transmembrane region" description="Helical" evidence="6">
    <location>
        <begin position="83"/>
        <end position="102"/>
    </location>
</feature>
<feature type="transmembrane region" description="Helical" evidence="6">
    <location>
        <begin position="49"/>
        <end position="71"/>
    </location>
</feature>
<evidence type="ECO:0000313" key="7">
    <source>
        <dbReference type="EMBL" id="EDO27659.1"/>
    </source>
</evidence>
<sequence length="161" mass="18636">LFRMSKSLKILYVVAICLAVGYLSSLVTQSSIETWYPTIKKPIFNPPNWVFAPVWTLLFIMMGIAGGLVWDKLEQNRELVKKGLFLFTIQLLLNAFWSYIFFSLKNILLASIEIILLLLIIYETYVVFKKIDSMASKLLIPYLFWVSFATILTVTICFLNF</sequence>
<dbReference type="PIRSF" id="PIRSF005859">
    <property type="entry name" value="PBR"/>
    <property type="match status" value="1"/>
</dbReference>
<keyword evidence="4 6" id="KW-1133">Transmembrane helix</keyword>
<dbReference type="EMBL" id="DS472801">
    <property type="protein sequence ID" value="EDO27659.1"/>
    <property type="molecule type" value="Genomic_DNA"/>
</dbReference>
<evidence type="ECO:0000256" key="5">
    <source>
        <dbReference type="ARBA" id="ARBA00023136"/>
    </source>
</evidence>
<dbReference type="CDD" id="cd15904">
    <property type="entry name" value="TSPO_MBR"/>
    <property type="match status" value="1"/>
</dbReference>
<dbReference type="HOGENOM" id="CLU_091805_2_0_1"/>
<keyword evidence="5 6" id="KW-0472">Membrane</keyword>
<proteinExistence type="inferred from homology"/>
<dbReference type="PANTHER" id="PTHR10057:SF0">
    <property type="entry name" value="TRANSLOCATOR PROTEIN"/>
    <property type="match status" value="1"/>
</dbReference>
<dbReference type="FunFam" id="1.20.1260.100:FF:000001">
    <property type="entry name" value="translocator protein 2"/>
    <property type="match status" value="1"/>
</dbReference>
<dbReference type="OMA" id="HELKWSA"/>
<evidence type="ECO:0000256" key="6">
    <source>
        <dbReference type="SAM" id="Phobius"/>
    </source>
</evidence>
<keyword evidence="3 6" id="KW-0812">Transmembrane</keyword>
<reference evidence="7 8" key="1">
    <citation type="journal article" date="2007" name="Science">
        <title>Sea anemone genome reveals ancestral eumetazoan gene repertoire and genomic organization.</title>
        <authorList>
            <person name="Putnam N.H."/>
            <person name="Srivastava M."/>
            <person name="Hellsten U."/>
            <person name="Dirks B."/>
            <person name="Chapman J."/>
            <person name="Salamov A."/>
            <person name="Terry A."/>
            <person name="Shapiro H."/>
            <person name="Lindquist E."/>
            <person name="Kapitonov V.V."/>
            <person name="Jurka J."/>
            <person name="Genikhovich G."/>
            <person name="Grigoriev I.V."/>
            <person name="Lucas S.M."/>
            <person name="Steele R.E."/>
            <person name="Finnerty J.R."/>
            <person name="Technau U."/>
            <person name="Martindale M.Q."/>
            <person name="Rokhsar D.S."/>
        </authorList>
    </citation>
    <scope>NUCLEOTIDE SEQUENCE [LARGE SCALE GENOMIC DNA]</scope>
    <source>
        <strain evidence="8">CH2 X CH6</strain>
    </source>
</reference>
<keyword evidence="8" id="KW-1185">Reference proteome</keyword>
<feature type="transmembrane region" description="Helical" evidence="6">
    <location>
        <begin position="108"/>
        <end position="128"/>
    </location>
</feature>
<evidence type="ECO:0000256" key="1">
    <source>
        <dbReference type="ARBA" id="ARBA00004141"/>
    </source>
</evidence>
<dbReference type="InterPro" id="IPR004307">
    <property type="entry name" value="TspO_MBR"/>
</dbReference>
<comment type="similarity">
    <text evidence="2">Belongs to the TspO/BZRP family.</text>
</comment>
<dbReference type="AlphaFoldDB" id="A7T8M6"/>
<feature type="non-terminal residue" evidence="7">
    <location>
        <position position="1"/>
    </location>
</feature>
<dbReference type="Pfam" id="PF03073">
    <property type="entry name" value="TspO_MBR"/>
    <property type="match status" value="1"/>
</dbReference>